<name>A0A1Y1UR45_9TREE</name>
<gene>
    <name evidence="6" type="ORF">BD324DRAFT_615469</name>
</gene>
<evidence type="ECO:0000256" key="3">
    <source>
        <dbReference type="PROSITE-ProRule" id="PRU00125"/>
    </source>
</evidence>
<dbReference type="CDD" id="cd08368">
    <property type="entry name" value="LIM"/>
    <property type="match status" value="1"/>
</dbReference>
<dbReference type="GeneID" id="33556534"/>
<keyword evidence="1 3" id="KW-0479">Metal-binding</keyword>
<evidence type="ECO:0000256" key="2">
    <source>
        <dbReference type="ARBA" id="ARBA00022833"/>
    </source>
</evidence>
<evidence type="ECO:0000313" key="7">
    <source>
        <dbReference type="Proteomes" id="UP000193218"/>
    </source>
</evidence>
<feature type="domain" description="LIM zinc-binding" evidence="5">
    <location>
        <begin position="178"/>
        <end position="246"/>
    </location>
</feature>
<comment type="caution">
    <text evidence="6">The sequence shown here is derived from an EMBL/GenBank/DDBJ whole genome shotgun (WGS) entry which is preliminary data.</text>
</comment>
<dbReference type="OrthoDB" id="1112565at2759"/>
<protein>
    <recommendedName>
        <fullName evidence="5">LIM zinc-binding domain-containing protein</fullName>
    </recommendedName>
</protein>
<feature type="compositionally biased region" description="Polar residues" evidence="4">
    <location>
        <begin position="64"/>
        <end position="85"/>
    </location>
</feature>
<dbReference type="Proteomes" id="UP000193218">
    <property type="component" value="Unassembled WGS sequence"/>
</dbReference>
<keyword evidence="2 3" id="KW-0862">Zinc</keyword>
<dbReference type="STRING" id="4999.A0A1Y1UR45"/>
<evidence type="ECO:0000313" key="6">
    <source>
        <dbReference type="EMBL" id="ORX39906.1"/>
    </source>
</evidence>
<dbReference type="InterPro" id="IPR001781">
    <property type="entry name" value="Znf_LIM"/>
</dbReference>
<dbReference type="Pfam" id="PF00412">
    <property type="entry name" value="LIM"/>
    <property type="match status" value="1"/>
</dbReference>
<sequence>MIYFNSFKDPSCPFLLVYLSIGPGIPARTASSMIVCNHCGTSMDGVDGPCTGCSGKGIAITSPLQTGSSESRNSDRWANNYTDSPNSKENRGSSSPGTCMNTRNAVVPPSASFDVLCPDNGQIKLTRVHGCLLDPKIVLPQCSNCNSSIPAGKKLFVPPSRSGSTFCRLCYSTLFSLGVCHLCKAAVLGDKEEGFGGRHVKGLNAKIWHARCFACVHCAINLFDIDHVVLEDQPQCRSCATVFVPPVAPTENRARRYIRPGEMRVQRDLSEPPTTIRTHVSATMRPEQATLRSPVQQRSSFQTVMAIQAKAGLVRQMQQVFERGGTQR</sequence>
<dbReference type="GO" id="GO:0046872">
    <property type="term" value="F:metal ion binding"/>
    <property type="evidence" value="ECO:0007669"/>
    <property type="project" value="UniProtKB-KW"/>
</dbReference>
<dbReference type="AlphaFoldDB" id="A0A1Y1UR45"/>
<organism evidence="6 7">
    <name type="scientific">Kockovaella imperatae</name>
    <dbReference type="NCBI Taxonomy" id="4999"/>
    <lineage>
        <taxon>Eukaryota</taxon>
        <taxon>Fungi</taxon>
        <taxon>Dikarya</taxon>
        <taxon>Basidiomycota</taxon>
        <taxon>Agaricomycotina</taxon>
        <taxon>Tremellomycetes</taxon>
        <taxon>Tremellales</taxon>
        <taxon>Cuniculitremaceae</taxon>
        <taxon>Kockovaella</taxon>
    </lineage>
</organism>
<dbReference type="InParanoid" id="A0A1Y1UR45"/>
<dbReference type="SMART" id="SM00132">
    <property type="entry name" value="LIM"/>
    <property type="match status" value="1"/>
</dbReference>
<evidence type="ECO:0000259" key="5">
    <source>
        <dbReference type="PROSITE" id="PS50023"/>
    </source>
</evidence>
<keyword evidence="3" id="KW-0440">LIM domain</keyword>
<dbReference type="RefSeq" id="XP_021873691.1">
    <property type="nucleotide sequence ID" value="XM_022014726.1"/>
</dbReference>
<dbReference type="Gene3D" id="2.10.110.10">
    <property type="entry name" value="Cysteine Rich Protein"/>
    <property type="match status" value="1"/>
</dbReference>
<accession>A0A1Y1UR45</accession>
<dbReference type="EMBL" id="NBSH01000002">
    <property type="protein sequence ID" value="ORX39906.1"/>
    <property type="molecule type" value="Genomic_DNA"/>
</dbReference>
<keyword evidence="7" id="KW-1185">Reference proteome</keyword>
<dbReference type="GO" id="GO:0030695">
    <property type="term" value="F:GTPase regulator activity"/>
    <property type="evidence" value="ECO:0007669"/>
    <property type="project" value="UniProtKB-ARBA"/>
</dbReference>
<dbReference type="PROSITE" id="PS50023">
    <property type="entry name" value="LIM_DOMAIN_2"/>
    <property type="match status" value="1"/>
</dbReference>
<evidence type="ECO:0000256" key="4">
    <source>
        <dbReference type="SAM" id="MobiDB-lite"/>
    </source>
</evidence>
<proteinExistence type="predicted"/>
<feature type="region of interest" description="Disordered" evidence="4">
    <location>
        <begin position="64"/>
        <end position="99"/>
    </location>
</feature>
<reference evidence="6 7" key="1">
    <citation type="submission" date="2017-03" db="EMBL/GenBank/DDBJ databases">
        <title>Widespread Adenine N6-methylation of Active Genes in Fungi.</title>
        <authorList>
            <consortium name="DOE Joint Genome Institute"/>
            <person name="Mondo S.J."/>
            <person name="Dannebaum R.O."/>
            <person name="Kuo R.C."/>
            <person name="Louie K.B."/>
            <person name="Bewick A.J."/>
            <person name="Labutti K."/>
            <person name="Haridas S."/>
            <person name="Kuo A."/>
            <person name="Salamov A."/>
            <person name="Ahrendt S.R."/>
            <person name="Lau R."/>
            <person name="Bowen B.P."/>
            <person name="Lipzen A."/>
            <person name="Sullivan W."/>
            <person name="Andreopoulos W.B."/>
            <person name="Clum A."/>
            <person name="Lindquist E."/>
            <person name="Daum C."/>
            <person name="Northen T.R."/>
            <person name="Ramamoorthy G."/>
            <person name="Schmitz R.J."/>
            <person name="Gryganskyi A."/>
            <person name="Culley D."/>
            <person name="Magnuson J."/>
            <person name="James T.Y."/>
            <person name="O'Malley M.A."/>
            <person name="Stajich J.E."/>
            <person name="Spatafora J.W."/>
            <person name="Visel A."/>
            <person name="Grigoriev I.V."/>
        </authorList>
    </citation>
    <scope>NUCLEOTIDE SEQUENCE [LARGE SCALE GENOMIC DNA]</scope>
    <source>
        <strain evidence="6 7">NRRL Y-17943</strain>
    </source>
</reference>
<evidence type="ECO:0000256" key="1">
    <source>
        <dbReference type="ARBA" id="ARBA00022723"/>
    </source>
</evidence>